<dbReference type="AlphaFoldDB" id="A0A8K1ZW48"/>
<dbReference type="InterPro" id="IPR021373">
    <property type="entry name" value="DUF2993"/>
</dbReference>
<sequence length="264" mass="29573">MFGSLSDFKNANQTDFGEQLLNTVASQSLRRLFTESDVIDVTIRCYPSSKLLQGSIDSFKMHGQGLVIRREFRTAEMSFETDAITLDFGSILKGQIKLKQPAQAIAQVSLTEDDINQAFTAKLVRQRLEHVETPALLALSGDEPVTFSQVSLQLLPNNQVKIFTQATLPHHGEVPTAIIATLMVERRRRIGFQNAIFQPDQIPEALHPISQRLGKALAEILDNMVDLERFNLDGVDLRINRLETQGQNLLFSGYAQINHFPKQG</sequence>
<comment type="caution">
    <text evidence="1">The sequence shown here is derived from an EMBL/GenBank/DDBJ whole genome shotgun (WGS) entry which is preliminary data.</text>
</comment>
<name>A0A8K1ZW48_9CYAN</name>
<organism evidence="1 2">
    <name type="scientific">Petrachloros mirabilis ULC683</name>
    <dbReference type="NCBI Taxonomy" id="2781853"/>
    <lineage>
        <taxon>Bacteria</taxon>
        <taxon>Bacillati</taxon>
        <taxon>Cyanobacteriota</taxon>
        <taxon>Cyanophyceae</taxon>
        <taxon>Synechococcales</taxon>
        <taxon>Petrachlorosaceae</taxon>
        <taxon>Petrachloros</taxon>
        <taxon>Petrachloros mirabilis</taxon>
    </lineage>
</organism>
<dbReference type="Proteomes" id="UP000607397">
    <property type="component" value="Unassembled WGS sequence"/>
</dbReference>
<protein>
    <submittedName>
        <fullName evidence="1">LmeA family phospholipid-binding protein</fullName>
    </submittedName>
</protein>
<evidence type="ECO:0000313" key="1">
    <source>
        <dbReference type="EMBL" id="NCJ06330.1"/>
    </source>
</evidence>
<dbReference type="Pfam" id="PF11209">
    <property type="entry name" value="LmeA"/>
    <property type="match status" value="1"/>
</dbReference>
<keyword evidence="2" id="KW-1185">Reference proteome</keyword>
<gene>
    <name evidence="1" type="ORF">GS597_07355</name>
</gene>
<dbReference type="RefSeq" id="WP_161824802.1">
    <property type="nucleotide sequence ID" value="NZ_WVIC01000011.1"/>
</dbReference>
<proteinExistence type="predicted"/>
<reference evidence="1" key="1">
    <citation type="submission" date="2019-12" db="EMBL/GenBank/DDBJ databases">
        <title>High-Quality draft genome sequences of three cyanobacteria isolated from the limestone walls of the Old Cathedral of Coimbra.</title>
        <authorList>
            <person name="Tiago I."/>
            <person name="Soares F."/>
            <person name="Portugal A."/>
        </authorList>
    </citation>
    <scope>NUCLEOTIDE SEQUENCE [LARGE SCALE GENOMIC DNA]</scope>
    <source>
        <strain evidence="1">C</strain>
    </source>
</reference>
<dbReference type="EMBL" id="WVIC01000011">
    <property type="protein sequence ID" value="NCJ06330.1"/>
    <property type="molecule type" value="Genomic_DNA"/>
</dbReference>
<evidence type="ECO:0000313" key="2">
    <source>
        <dbReference type="Proteomes" id="UP000607397"/>
    </source>
</evidence>
<accession>A0A8K1ZW48</accession>